<name>A0A699WPG0_TANCI</name>
<feature type="non-terminal residue" evidence="1">
    <location>
        <position position="1"/>
    </location>
</feature>
<reference evidence="1" key="1">
    <citation type="journal article" date="2019" name="Sci. Rep.">
        <title>Draft genome of Tanacetum cinerariifolium, the natural source of mosquito coil.</title>
        <authorList>
            <person name="Yamashiro T."/>
            <person name="Shiraishi A."/>
            <person name="Satake H."/>
            <person name="Nakayama K."/>
        </authorList>
    </citation>
    <scope>NUCLEOTIDE SEQUENCE</scope>
</reference>
<proteinExistence type="predicted"/>
<dbReference type="AlphaFoldDB" id="A0A699WPG0"/>
<gene>
    <name evidence="1" type="ORF">Tci_921032</name>
</gene>
<organism evidence="1">
    <name type="scientific">Tanacetum cinerariifolium</name>
    <name type="common">Dalmatian daisy</name>
    <name type="synonym">Chrysanthemum cinerariifolium</name>
    <dbReference type="NCBI Taxonomy" id="118510"/>
    <lineage>
        <taxon>Eukaryota</taxon>
        <taxon>Viridiplantae</taxon>
        <taxon>Streptophyta</taxon>
        <taxon>Embryophyta</taxon>
        <taxon>Tracheophyta</taxon>
        <taxon>Spermatophyta</taxon>
        <taxon>Magnoliopsida</taxon>
        <taxon>eudicotyledons</taxon>
        <taxon>Gunneridae</taxon>
        <taxon>Pentapetalae</taxon>
        <taxon>asterids</taxon>
        <taxon>campanulids</taxon>
        <taxon>Asterales</taxon>
        <taxon>Asteraceae</taxon>
        <taxon>Asteroideae</taxon>
        <taxon>Anthemideae</taxon>
        <taxon>Anthemidinae</taxon>
        <taxon>Tanacetum</taxon>
    </lineage>
</organism>
<protein>
    <submittedName>
        <fullName evidence="1">Uncharacterized protein</fullName>
    </submittedName>
</protein>
<dbReference type="EMBL" id="BKCJ011735137">
    <property type="protein sequence ID" value="GFD49063.1"/>
    <property type="molecule type" value="Genomic_DNA"/>
</dbReference>
<evidence type="ECO:0000313" key="1">
    <source>
        <dbReference type="EMBL" id="GFD49063.1"/>
    </source>
</evidence>
<comment type="caution">
    <text evidence="1">The sequence shown here is derived from an EMBL/GenBank/DDBJ whole genome shotgun (WGS) entry which is preliminary data.</text>
</comment>
<sequence>RIFYLLLKTANKFAVLQEEKVAECGEESKTEWMRKINKFVSTKQDPPLSATGKWNEEMIQYYKNQRNKIQGNNQGEMTNEEEIKLDENDVFIDKSANAKFMSENEVRGRSSGIFYN</sequence>
<accession>A0A699WPG0</accession>